<dbReference type="UniPathway" id="UPA00074">
    <property type="reaction ID" value="UER00128"/>
</dbReference>
<dbReference type="STRING" id="1231339.Abci_018_059"/>
<dbReference type="GO" id="GO:0004642">
    <property type="term" value="F:phosphoribosylformylglycinamidine synthase activity"/>
    <property type="evidence" value="ECO:0007669"/>
    <property type="project" value="UniProtKB-UniRule"/>
</dbReference>
<name>A0A0D6N5D9_9PROT</name>
<accession>A0A6N3SME7</accession>
<keyword evidence="1 6" id="KW-0963">Cytoplasm</keyword>
<evidence type="ECO:0000256" key="4">
    <source>
        <dbReference type="ARBA" id="ARBA00022755"/>
    </source>
</evidence>
<comment type="catalytic activity">
    <reaction evidence="6">
        <text>N(2)-formyl-N(1)-(5-phospho-beta-D-ribosyl)glycinamide + L-glutamine + ATP + H2O = 2-formamido-N(1)-(5-O-phospho-beta-D-ribosyl)acetamidine + L-glutamate + ADP + phosphate + H(+)</text>
        <dbReference type="Rhea" id="RHEA:17129"/>
        <dbReference type="ChEBI" id="CHEBI:15377"/>
        <dbReference type="ChEBI" id="CHEBI:15378"/>
        <dbReference type="ChEBI" id="CHEBI:29985"/>
        <dbReference type="ChEBI" id="CHEBI:30616"/>
        <dbReference type="ChEBI" id="CHEBI:43474"/>
        <dbReference type="ChEBI" id="CHEBI:58359"/>
        <dbReference type="ChEBI" id="CHEBI:147286"/>
        <dbReference type="ChEBI" id="CHEBI:147287"/>
        <dbReference type="ChEBI" id="CHEBI:456216"/>
        <dbReference type="EC" id="6.3.5.3"/>
    </reaction>
</comment>
<evidence type="ECO:0000256" key="5">
    <source>
        <dbReference type="ARBA" id="ARBA00022840"/>
    </source>
</evidence>
<dbReference type="HAMAP" id="MF_01926">
    <property type="entry name" value="PurS"/>
    <property type="match status" value="1"/>
</dbReference>
<dbReference type="GO" id="GO:0005737">
    <property type="term" value="C:cytoplasm"/>
    <property type="evidence" value="ECO:0007669"/>
    <property type="project" value="UniProtKB-SubCell"/>
</dbReference>
<dbReference type="InterPro" id="IPR003850">
    <property type="entry name" value="PurS"/>
</dbReference>
<accession>A0A0D6N5D9</accession>
<dbReference type="InterPro" id="IPR036604">
    <property type="entry name" value="PurS-like_sf"/>
</dbReference>
<sequence>MALTLRVQRLFSNYLPTRKKQDYNPMKVRVTVMLKEGVLDPQGKAIGHALQTLNFPGVGDVRVGKIIELDVDGTDRAAVEKQAEAMARDLLANLVIEDFSVEVVA</sequence>
<dbReference type="Gene3D" id="3.30.1280.10">
    <property type="entry name" value="Phosphoribosylformylglycinamidine synthase subunit PurS"/>
    <property type="match status" value="1"/>
</dbReference>
<dbReference type="Pfam" id="PF02700">
    <property type="entry name" value="PurS"/>
    <property type="match status" value="1"/>
</dbReference>
<reference evidence="8 10" key="2">
    <citation type="submission" date="2019-07" db="EMBL/GenBank/DDBJ databases">
        <title>Whole genome shotgun sequence of Acetobacter cibinongensis NBRC 16605.</title>
        <authorList>
            <person name="Hosoyama A."/>
            <person name="Uohara A."/>
            <person name="Ohji S."/>
            <person name="Ichikawa N."/>
        </authorList>
    </citation>
    <scope>NUCLEOTIDE SEQUENCE [LARGE SCALE GENOMIC DNA]</scope>
    <source>
        <strain evidence="8 10">NBRC 16605</strain>
    </source>
</reference>
<dbReference type="GO" id="GO:0005524">
    <property type="term" value="F:ATP binding"/>
    <property type="evidence" value="ECO:0007669"/>
    <property type="project" value="UniProtKB-UniRule"/>
</dbReference>
<comment type="subcellular location">
    <subcellularLocation>
        <location evidence="6">Cytoplasm</location>
    </subcellularLocation>
</comment>
<evidence type="ECO:0000256" key="6">
    <source>
        <dbReference type="HAMAP-Rule" id="MF_01926"/>
    </source>
</evidence>
<dbReference type="Proteomes" id="UP000032671">
    <property type="component" value="Unassembled WGS sequence"/>
</dbReference>
<dbReference type="NCBIfam" id="TIGR00302">
    <property type="entry name" value="phosphoribosylformylglycinamidine synthase subunit PurS"/>
    <property type="match status" value="1"/>
</dbReference>
<comment type="function">
    <text evidence="6">Part of the phosphoribosylformylglycinamidine synthase complex involved in the purines biosynthetic pathway. Catalyzes the ATP-dependent conversion of formylglycinamide ribonucleotide (FGAR) and glutamine to yield formylglycinamidine ribonucleotide (FGAM) and glutamate. The FGAM synthase complex is composed of three subunits. PurQ produces an ammonia molecule by converting glutamine to glutamate. PurL transfers the ammonia molecule to FGAR to form FGAM in an ATP-dependent manner. PurS interacts with PurQ and PurL and is thought to assist in the transfer of the ammonia molecule from PurQ to PurL.</text>
</comment>
<keyword evidence="3 6" id="KW-0547">Nucleotide-binding</keyword>
<proteinExistence type="inferred from homology"/>
<reference evidence="7 9" key="1">
    <citation type="submission" date="2012-11" db="EMBL/GenBank/DDBJ databases">
        <title>Whole genome sequence of Acetobacter cibinongensis 4H-1.</title>
        <authorList>
            <person name="Azuma Y."/>
            <person name="Higashiura N."/>
            <person name="Hirakawa H."/>
            <person name="Matsushita K."/>
        </authorList>
    </citation>
    <scope>NUCLEOTIDE SEQUENCE [LARGE SCALE GENOMIC DNA]</scope>
    <source>
        <strain evidence="7 9">4H-1</strain>
    </source>
</reference>
<dbReference type="EMBL" id="BAMV01000018">
    <property type="protein sequence ID" value="GAN61189.1"/>
    <property type="molecule type" value="Genomic_DNA"/>
</dbReference>
<dbReference type="PANTHER" id="PTHR34696:SF1">
    <property type="entry name" value="PHOSPHORIBOSYLFORMYLGLYCINAMIDINE SYNTHASE SUBUNIT PURS"/>
    <property type="match status" value="1"/>
</dbReference>
<comment type="similarity">
    <text evidence="6">Belongs to the PurS family.</text>
</comment>
<evidence type="ECO:0000256" key="1">
    <source>
        <dbReference type="ARBA" id="ARBA00022490"/>
    </source>
</evidence>
<dbReference type="Proteomes" id="UP000321891">
    <property type="component" value="Unassembled WGS sequence"/>
</dbReference>
<keyword evidence="10" id="KW-1185">Reference proteome</keyword>
<dbReference type="AlphaFoldDB" id="A0A0D6N5D9"/>
<evidence type="ECO:0000313" key="10">
    <source>
        <dbReference type="Proteomes" id="UP000321891"/>
    </source>
</evidence>
<evidence type="ECO:0000256" key="3">
    <source>
        <dbReference type="ARBA" id="ARBA00022741"/>
    </source>
</evidence>
<protein>
    <recommendedName>
        <fullName evidence="6">Phosphoribosylformylglycinamidine synthase subunit PurS</fullName>
        <shortName evidence="6">FGAM synthase</shortName>
        <ecNumber evidence="6">6.3.5.3</ecNumber>
    </recommendedName>
    <alternativeName>
        <fullName evidence="6">Formylglycinamide ribonucleotide amidotransferase subunit III</fullName>
        <shortName evidence="6">FGAR amidotransferase III</shortName>
        <shortName evidence="6">FGAR-AT III</shortName>
    </alternativeName>
    <alternativeName>
        <fullName evidence="6">Phosphoribosylformylglycinamidine synthase subunit III</fullName>
    </alternativeName>
</protein>
<dbReference type="SUPFAM" id="SSF82697">
    <property type="entry name" value="PurS-like"/>
    <property type="match status" value="1"/>
</dbReference>
<evidence type="ECO:0000313" key="9">
    <source>
        <dbReference type="Proteomes" id="UP000032671"/>
    </source>
</evidence>
<keyword evidence="2 6" id="KW-0436">Ligase</keyword>
<evidence type="ECO:0000313" key="8">
    <source>
        <dbReference type="EMBL" id="GEL57917.1"/>
    </source>
</evidence>
<dbReference type="EC" id="6.3.5.3" evidence="6"/>
<dbReference type="PANTHER" id="PTHR34696">
    <property type="entry name" value="PHOSPHORIBOSYLFORMYLGLYCINAMIDINE SYNTHASE SUBUNIT PURS"/>
    <property type="match status" value="1"/>
</dbReference>
<evidence type="ECO:0000256" key="2">
    <source>
        <dbReference type="ARBA" id="ARBA00022598"/>
    </source>
</evidence>
<gene>
    <name evidence="6" type="primary">purS</name>
    <name evidence="7" type="ORF">Abci_018_059</name>
    <name evidence="8" type="ORF">ACI01nite_05190</name>
</gene>
<dbReference type="NCBIfam" id="NF004630">
    <property type="entry name" value="PRK05974.1"/>
    <property type="match status" value="1"/>
</dbReference>
<evidence type="ECO:0000313" key="7">
    <source>
        <dbReference type="EMBL" id="GAN61189.1"/>
    </source>
</evidence>
<comment type="subunit">
    <text evidence="6">Part of the FGAM synthase complex composed of 1 PurL, 1 PurQ and 2 PurS subunits.</text>
</comment>
<comment type="pathway">
    <text evidence="6">Purine metabolism; IMP biosynthesis via de novo pathway; 5-amino-1-(5-phospho-D-ribosyl)imidazole from N(2)-formyl-N(1)-(5-phospho-D-ribosyl)glycinamide: step 1/2.</text>
</comment>
<dbReference type="GO" id="GO:0006189">
    <property type="term" value="P:'de novo' IMP biosynthetic process"/>
    <property type="evidence" value="ECO:0007669"/>
    <property type="project" value="UniProtKB-UniRule"/>
</dbReference>
<keyword evidence="4 6" id="KW-0658">Purine biosynthesis</keyword>
<keyword evidence="5 6" id="KW-0067">ATP-binding</keyword>
<comment type="caution">
    <text evidence="7">The sequence shown here is derived from an EMBL/GenBank/DDBJ whole genome shotgun (WGS) entry which is preliminary data.</text>
</comment>
<organism evidence="7 9">
    <name type="scientific">Acetobacter cibinongensis</name>
    <dbReference type="NCBI Taxonomy" id="146475"/>
    <lineage>
        <taxon>Bacteria</taxon>
        <taxon>Pseudomonadati</taxon>
        <taxon>Pseudomonadota</taxon>
        <taxon>Alphaproteobacteria</taxon>
        <taxon>Acetobacterales</taxon>
        <taxon>Acetobacteraceae</taxon>
        <taxon>Acetobacter</taxon>
    </lineage>
</organism>
<dbReference type="EMBL" id="BJVU01000001">
    <property type="protein sequence ID" value="GEL57917.1"/>
    <property type="molecule type" value="Genomic_DNA"/>
</dbReference>